<evidence type="ECO:0000313" key="4">
    <source>
        <dbReference type="Proteomes" id="UP000741013"/>
    </source>
</evidence>
<comment type="caution">
    <text evidence="3">The sequence shown here is derived from an EMBL/GenBank/DDBJ whole genome shotgun (WGS) entry which is preliminary data.</text>
</comment>
<evidence type="ECO:0000256" key="2">
    <source>
        <dbReference type="SAM" id="SignalP"/>
    </source>
</evidence>
<accession>A0ABS4PLS8</accession>
<evidence type="ECO:0008006" key="5">
    <source>
        <dbReference type="Google" id="ProtNLM"/>
    </source>
</evidence>
<dbReference type="EMBL" id="JAGGMS010000001">
    <property type="protein sequence ID" value="MBP2179799.1"/>
    <property type="molecule type" value="Genomic_DNA"/>
</dbReference>
<dbReference type="RefSeq" id="WP_209663473.1">
    <property type="nucleotide sequence ID" value="NZ_JAGGMS010000001.1"/>
</dbReference>
<feature type="signal peptide" evidence="2">
    <location>
        <begin position="1"/>
        <end position="21"/>
    </location>
</feature>
<feature type="region of interest" description="Disordered" evidence="1">
    <location>
        <begin position="25"/>
        <end position="75"/>
    </location>
</feature>
<keyword evidence="4" id="KW-1185">Reference proteome</keyword>
<dbReference type="Pfam" id="PF12079">
    <property type="entry name" value="DUF3558"/>
    <property type="match status" value="1"/>
</dbReference>
<dbReference type="PROSITE" id="PS51257">
    <property type="entry name" value="PROKAR_LIPOPROTEIN"/>
    <property type="match status" value="1"/>
</dbReference>
<proteinExistence type="predicted"/>
<name>A0ABS4PLS8_9PSEU</name>
<reference evidence="3 4" key="1">
    <citation type="submission" date="2021-03" db="EMBL/GenBank/DDBJ databases">
        <title>Sequencing the genomes of 1000 actinobacteria strains.</title>
        <authorList>
            <person name="Klenk H.-P."/>
        </authorList>
    </citation>
    <scope>NUCLEOTIDE SEQUENCE [LARGE SCALE GENOMIC DNA]</scope>
    <source>
        <strain evidence="3 4">DSM 45510</strain>
    </source>
</reference>
<organism evidence="3 4">
    <name type="scientific">Amycolatopsis magusensis</name>
    <dbReference type="NCBI Taxonomy" id="882444"/>
    <lineage>
        <taxon>Bacteria</taxon>
        <taxon>Bacillati</taxon>
        <taxon>Actinomycetota</taxon>
        <taxon>Actinomycetes</taxon>
        <taxon>Pseudonocardiales</taxon>
        <taxon>Pseudonocardiaceae</taxon>
        <taxon>Amycolatopsis</taxon>
    </lineage>
</organism>
<feature type="compositionally biased region" description="Low complexity" evidence="1">
    <location>
        <begin position="44"/>
        <end position="56"/>
    </location>
</feature>
<gene>
    <name evidence="3" type="ORF">JOM49_001325</name>
</gene>
<sequence length="214" mass="21527">MGTQRFLGLTAAALAAGALLAGCGGGKEGSAGNIPTATVPGGQPPAEASDPPASEGTGSGAGSAPQVSSPVDTEKVTGDVCATLSSAKVSELGLTDPTPRDSSTGPTCNWNFTEGATNRLDISAQAKNPNGLSDIYDQKDEFAYFEELEVGGYPAVYADITDARSSGDCSLYVGLNDQFAVRVSSTLSSGPDESRPCPVVEKAAEAMIDTVKGG</sequence>
<dbReference type="Proteomes" id="UP000741013">
    <property type="component" value="Unassembled WGS sequence"/>
</dbReference>
<protein>
    <recommendedName>
        <fullName evidence="5">DUF3558 domain-containing protein</fullName>
    </recommendedName>
</protein>
<keyword evidence="2" id="KW-0732">Signal</keyword>
<dbReference type="InterPro" id="IPR024520">
    <property type="entry name" value="DUF3558"/>
</dbReference>
<feature type="chain" id="PRO_5045599553" description="DUF3558 domain-containing protein" evidence="2">
    <location>
        <begin position="22"/>
        <end position="214"/>
    </location>
</feature>
<evidence type="ECO:0000313" key="3">
    <source>
        <dbReference type="EMBL" id="MBP2179799.1"/>
    </source>
</evidence>
<evidence type="ECO:0000256" key="1">
    <source>
        <dbReference type="SAM" id="MobiDB-lite"/>
    </source>
</evidence>